<feature type="binding site" evidence="14">
    <location>
        <position position="333"/>
    </location>
    <ligand>
        <name>L-glutamate</name>
        <dbReference type="ChEBI" id="CHEBI:29985"/>
    </ligand>
</feature>
<evidence type="ECO:0000256" key="12">
    <source>
        <dbReference type="ARBA" id="ARBA00030668"/>
    </source>
</evidence>
<dbReference type="Pfam" id="PF00120">
    <property type="entry name" value="Gln-synt_C"/>
    <property type="match status" value="1"/>
</dbReference>
<dbReference type="PANTHER" id="PTHR43785">
    <property type="entry name" value="GAMMA-GLUTAMYLPUTRESCINE SYNTHETASE"/>
    <property type="match status" value="1"/>
</dbReference>
<evidence type="ECO:0000256" key="7">
    <source>
        <dbReference type="ARBA" id="ARBA00022723"/>
    </source>
</evidence>
<dbReference type="InterPro" id="IPR008146">
    <property type="entry name" value="Gln_synth_cat_dom"/>
</dbReference>
<dbReference type="InterPro" id="IPR036651">
    <property type="entry name" value="Gln_synt_N_sf"/>
</dbReference>
<dbReference type="GO" id="GO:0005524">
    <property type="term" value="F:ATP binding"/>
    <property type="evidence" value="ECO:0007669"/>
    <property type="project" value="UniProtKB-KW"/>
</dbReference>
<evidence type="ECO:0000256" key="13">
    <source>
        <dbReference type="ARBA" id="ARBA00049436"/>
    </source>
</evidence>
<organism evidence="22 23">
    <name type="scientific">Sulfobacillus benefaciens</name>
    <dbReference type="NCBI Taxonomy" id="453960"/>
    <lineage>
        <taxon>Bacteria</taxon>
        <taxon>Bacillati</taxon>
        <taxon>Bacillota</taxon>
        <taxon>Clostridia</taxon>
        <taxon>Eubacteriales</taxon>
        <taxon>Clostridiales Family XVII. Incertae Sedis</taxon>
        <taxon>Sulfobacillus</taxon>
    </lineage>
</organism>
<feature type="modified residue" description="O-AMP-tyrosine" evidence="17">
    <location>
        <position position="371"/>
    </location>
</feature>
<evidence type="ECO:0000256" key="8">
    <source>
        <dbReference type="ARBA" id="ARBA00022741"/>
    </source>
</evidence>
<feature type="binding site" evidence="14">
    <location>
        <position position="302"/>
    </location>
    <ligand>
        <name>L-glutamate</name>
        <dbReference type="ChEBI" id="CHEBI:29985"/>
    </ligand>
</feature>
<evidence type="ECO:0000256" key="1">
    <source>
        <dbReference type="ARBA" id="ARBA00004496"/>
    </source>
</evidence>
<comment type="catalytic activity">
    <reaction evidence="13">
        <text>L-glutamate + NH4(+) + ATP = L-glutamine + ADP + phosphate + H(+)</text>
        <dbReference type="Rhea" id="RHEA:16169"/>
        <dbReference type="ChEBI" id="CHEBI:15378"/>
        <dbReference type="ChEBI" id="CHEBI:28938"/>
        <dbReference type="ChEBI" id="CHEBI:29985"/>
        <dbReference type="ChEBI" id="CHEBI:30616"/>
        <dbReference type="ChEBI" id="CHEBI:43474"/>
        <dbReference type="ChEBI" id="CHEBI:58359"/>
        <dbReference type="ChEBI" id="CHEBI:456216"/>
        <dbReference type="EC" id="6.3.1.2"/>
    </reaction>
</comment>
<dbReference type="Gene3D" id="3.30.590.10">
    <property type="entry name" value="Glutamine synthetase/guanido kinase, catalytic domain"/>
    <property type="match status" value="1"/>
</dbReference>
<feature type="binding site" evidence="15">
    <location>
        <position position="182"/>
    </location>
    <ligand>
        <name>ATP</name>
        <dbReference type="ChEBI" id="CHEBI:30616"/>
    </ligand>
</feature>
<evidence type="ECO:0000313" key="23">
    <source>
        <dbReference type="Proteomes" id="UP000242699"/>
    </source>
</evidence>
<evidence type="ECO:0000256" key="15">
    <source>
        <dbReference type="PIRSR" id="PIRSR604809-2"/>
    </source>
</evidence>
<dbReference type="NCBIfam" id="TIGR00653">
    <property type="entry name" value="GlnA"/>
    <property type="match status" value="1"/>
</dbReference>
<dbReference type="Proteomes" id="UP000242699">
    <property type="component" value="Unassembled WGS sequence"/>
</dbReference>
<dbReference type="EMBL" id="PXYT01000004">
    <property type="protein sequence ID" value="PSR31155.1"/>
    <property type="molecule type" value="Genomic_DNA"/>
</dbReference>
<name>A0A2T2X9J1_9FIRM</name>
<evidence type="ECO:0000256" key="14">
    <source>
        <dbReference type="PIRSR" id="PIRSR604809-1"/>
    </source>
</evidence>
<evidence type="ECO:0000256" key="6">
    <source>
        <dbReference type="ARBA" id="ARBA00022598"/>
    </source>
</evidence>
<dbReference type="AlphaFoldDB" id="A0A2T2X9J1"/>
<feature type="binding site" evidence="16">
    <location>
        <position position="331"/>
    </location>
    <ligand>
        <name>Mg(2+)</name>
        <dbReference type="ChEBI" id="CHEBI:18420"/>
        <label>1</label>
    </ligand>
</feature>
<evidence type="ECO:0000256" key="16">
    <source>
        <dbReference type="PIRSR" id="PIRSR604809-3"/>
    </source>
</evidence>
<keyword evidence="7 16" id="KW-0479">Metal-binding</keyword>
<feature type="domain" description="GS catalytic" evidence="21">
    <location>
        <begin position="107"/>
        <end position="442"/>
    </location>
</feature>
<feature type="binding site" evidence="14">
    <location>
        <position position="296"/>
    </location>
    <ligand>
        <name>L-glutamate</name>
        <dbReference type="ChEBI" id="CHEBI:29985"/>
    </ligand>
</feature>
<evidence type="ECO:0000256" key="4">
    <source>
        <dbReference type="ARBA" id="ARBA00021364"/>
    </source>
</evidence>
<dbReference type="FunFam" id="3.10.20.70:FF:000005">
    <property type="entry name" value="Glutamine synthetase"/>
    <property type="match status" value="1"/>
</dbReference>
<dbReference type="PROSITE" id="PS51986">
    <property type="entry name" value="GS_BETA_GRASP"/>
    <property type="match status" value="1"/>
</dbReference>
<feature type="binding site" evidence="16">
    <location>
        <position position="194"/>
    </location>
    <ligand>
        <name>Mg(2+)</name>
        <dbReference type="ChEBI" id="CHEBI:18420"/>
        <label>1</label>
    </ligand>
</feature>
<dbReference type="PROSITE" id="PS51987">
    <property type="entry name" value="GS_CATALYTIC"/>
    <property type="match status" value="1"/>
</dbReference>
<feature type="binding site" evidence="15">
    <location>
        <position position="314"/>
    </location>
    <ligand>
        <name>ATP</name>
        <dbReference type="ChEBI" id="CHEBI:30616"/>
    </ligand>
</feature>
<dbReference type="SUPFAM" id="SSF54368">
    <property type="entry name" value="Glutamine synthetase, N-terminal domain"/>
    <property type="match status" value="1"/>
</dbReference>
<evidence type="ECO:0000256" key="10">
    <source>
        <dbReference type="ARBA" id="ARBA00022842"/>
    </source>
</evidence>
<feature type="binding site" evidence="16">
    <location>
        <position position="130"/>
    </location>
    <ligand>
        <name>Mg(2+)</name>
        <dbReference type="ChEBI" id="CHEBI:18420"/>
        <label>1</label>
    </ligand>
</feature>
<dbReference type="GO" id="GO:0006542">
    <property type="term" value="P:glutamine biosynthetic process"/>
    <property type="evidence" value="ECO:0007669"/>
    <property type="project" value="InterPro"/>
</dbReference>
<comment type="subcellular location">
    <subcellularLocation>
        <location evidence="1">Cytoplasm</location>
    </subcellularLocation>
</comment>
<evidence type="ECO:0000259" key="21">
    <source>
        <dbReference type="PROSITE" id="PS51987"/>
    </source>
</evidence>
<dbReference type="PANTHER" id="PTHR43785:SF12">
    <property type="entry name" value="TYPE-1 GLUTAMINE SYNTHETASE 2"/>
    <property type="match status" value="1"/>
</dbReference>
<evidence type="ECO:0000256" key="17">
    <source>
        <dbReference type="PIRSR" id="PIRSR604809-50"/>
    </source>
</evidence>
<keyword evidence="17" id="KW-0597">Phosphoprotein</keyword>
<dbReference type="SMART" id="SM01230">
    <property type="entry name" value="Gln-synt_C"/>
    <property type="match status" value="1"/>
</dbReference>
<dbReference type="PROSITE" id="PS00180">
    <property type="entry name" value="GLNA_1"/>
    <property type="match status" value="1"/>
</dbReference>
<evidence type="ECO:0000256" key="9">
    <source>
        <dbReference type="ARBA" id="ARBA00022840"/>
    </source>
</evidence>
<keyword evidence="9 15" id="KW-0067">ATP-binding</keyword>
<evidence type="ECO:0000256" key="5">
    <source>
        <dbReference type="ARBA" id="ARBA00022490"/>
    </source>
</evidence>
<dbReference type="GO" id="GO:0046872">
    <property type="term" value="F:metal ion binding"/>
    <property type="evidence" value="ECO:0007669"/>
    <property type="project" value="UniProtKB-KW"/>
</dbReference>
<feature type="binding site" evidence="16">
    <location>
        <position position="243"/>
    </location>
    <ligand>
        <name>Mg(2+)</name>
        <dbReference type="ChEBI" id="CHEBI:18420"/>
        <label>1</label>
    </ligand>
</feature>
<reference evidence="22 23" key="1">
    <citation type="journal article" date="2014" name="BMC Genomics">
        <title>Comparison of environmental and isolate Sulfobacillus genomes reveals diverse carbon, sulfur, nitrogen, and hydrogen metabolisms.</title>
        <authorList>
            <person name="Justice N.B."/>
            <person name="Norman A."/>
            <person name="Brown C.T."/>
            <person name="Singh A."/>
            <person name="Thomas B.C."/>
            <person name="Banfield J.F."/>
        </authorList>
    </citation>
    <scope>NUCLEOTIDE SEQUENCE [LARGE SCALE GENOMIC DNA]</scope>
    <source>
        <strain evidence="22">AMDSBA1</strain>
    </source>
</reference>
<proteinExistence type="inferred from homology"/>
<evidence type="ECO:0000313" key="22">
    <source>
        <dbReference type="EMBL" id="PSR31155.1"/>
    </source>
</evidence>
<dbReference type="Gene3D" id="3.10.20.70">
    <property type="entry name" value="Glutamine synthetase, N-terminal domain"/>
    <property type="match status" value="1"/>
</dbReference>
<sequence length="442" mass="49874">MGLTKTDVLEKAEALNVKFVRLQFTDILGVVKNVAIPLHALEAALDGKIMFDGSSIEGFVRIEESDMHLHPDPDTFAIFPWSSPEGMTARLMCDIKHPDGAPFAGDPRTTLKRVLAEAREMGYDITVGPEPEFFLFERDLEGKATNRTVDQAGYFDLSPVDLGEDVRRDIVLTLEQMGMSIEATHHEVSPGQHEIDLGYADALRTADNIVTFRFVARTVALQRNFHATFMPKPLQGVNGSGLHLHQALFKDNVNAFQDPKHPDGISKTGLRYIAGLIEHAKAFTAVTNPLVNSYKRLVPGFEAPVYIAWSMGNRSPMIRVPQARAEATRIELRSPDPACNPYLALAVTIKAGLDGIRHKLDAPAPVSRNIYRMHEHERREYGIENLPEDLAEALNYFERDTVMREALGEHIFSRFLEAKRIEWEIYRQQVHDWEIDQYLTVY</sequence>
<comment type="cofactor">
    <cofactor evidence="16">
        <name>Mg(2+)</name>
        <dbReference type="ChEBI" id="CHEBI:18420"/>
    </cofactor>
    <text evidence="16">Binds 2 Mg(2+) ions per subunit.</text>
</comment>
<evidence type="ECO:0000256" key="18">
    <source>
        <dbReference type="PROSITE-ProRule" id="PRU01330"/>
    </source>
</evidence>
<dbReference type="EC" id="6.3.1.2" evidence="3"/>
<feature type="binding site" evidence="14">
    <location>
        <position position="314"/>
    </location>
    <ligand>
        <name>L-glutamate</name>
        <dbReference type="ChEBI" id="CHEBI:29985"/>
    </ligand>
</feature>
<dbReference type="InterPro" id="IPR014746">
    <property type="entry name" value="Gln_synth/guanido_kin_cat_dom"/>
</dbReference>
<accession>A0A2T2X9J1</accession>
<keyword evidence="8 15" id="KW-0547">Nucleotide-binding</keyword>
<feature type="binding site" evidence="16">
    <location>
        <position position="187"/>
    </location>
    <ligand>
        <name>Mg(2+)</name>
        <dbReference type="ChEBI" id="CHEBI:18420"/>
        <label>1</label>
    </ligand>
</feature>
<feature type="domain" description="GS beta-grasp" evidence="20">
    <location>
        <begin position="15"/>
        <end position="100"/>
    </location>
</feature>
<dbReference type="InterPro" id="IPR027302">
    <property type="entry name" value="Gln_synth_N_conserv_site"/>
</dbReference>
<dbReference type="SUPFAM" id="SSF55931">
    <property type="entry name" value="Glutamine synthetase/guanido kinase"/>
    <property type="match status" value="1"/>
</dbReference>
<dbReference type="InterPro" id="IPR004809">
    <property type="entry name" value="Gln_synth_I"/>
</dbReference>
<evidence type="ECO:0000256" key="2">
    <source>
        <dbReference type="ARBA" id="ARBA00009897"/>
    </source>
</evidence>
<comment type="similarity">
    <text evidence="2 18 19">Belongs to the glutamine synthetase family.</text>
</comment>
<keyword evidence="10 16" id="KW-0460">Magnesium</keyword>
<dbReference type="GO" id="GO:0004356">
    <property type="term" value="F:glutamine synthetase activity"/>
    <property type="evidence" value="ECO:0007669"/>
    <property type="project" value="UniProtKB-EC"/>
</dbReference>
<gene>
    <name evidence="22" type="primary">glnA</name>
    <name evidence="22" type="ORF">C7B43_03395</name>
</gene>
<dbReference type="Pfam" id="PF03951">
    <property type="entry name" value="Gln-synt_N"/>
    <property type="match status" value="1"/>
</dbReference>
<evidence type="ECO:0000256" key="19">
    <source>
        <dbReference type="RuleBase" id="RU000384"/>
    </source>
</evidence>
<evidence type="ECO:0000256" key="11">
    <source>
        <dbReference type="ARBA" id="ARBA00030136"/>
    </source>
</evidence>
<keyword evidence="6 22" id="KW-0436">Ligase</keyword>
<evidence type="ECO:0000256" key="3">
    <source>
        <dbReference type="ARBA" id="ARBA00012937"/>
    </source>
</evidence>
<feature type="binding site" evidence="16">
    <location>
        <position position="132"/>
    </location>
    <ligand>
        <name>Mg(2+)</name>
        <dbReference type="ChEBI" id="CHEBI:18420"/>
        <label>1</label>
    </ligand>
</feature>
<dbReference type="InterPro" id="IPR008147">
    <property type="entry name" value="Gln_synt_N"/>
</dbReference>
<dbReference type="GO" id="GO:0005737">
    <property type="term" value="C:cytoplasm"/>
    <property type="evidence" value="ECO:0007669"/>
    <property type="project" value="UniProtKB-SubCell"/>
</dbReference>
<dbReference type="FunFam" id="3.30.590.10:FF:000003">
    <property type="entry name" value="Glutamine synthetase 2"/>
    <property type="match status" value="1"/>
</dbReference>
<evidence type="ECO:0000259" key="20">
    <source>
        <dbReference type="PROSITE" id="PS51986"/>
    </source>
</evidence>
<comment type="caution">
    <text evidence="22">The sequence shown here is derived from an EMBL/GenBank/DDBJ whole genome shotgun (WGS) entry which is preliminary data.</text>
</comment>
<protein>
    <recommendedName>
        <fullName evidence="4">Glutamine synthetase</fullName>
        <ecNumber evidence="3">6.3.1.2</ecNumber>
    </recommendedName>
    <alternativeName>
        <fullName evidence="12">Glutamate--ammonia ligase</fullName>
    </alternativeName>
    <alternativeName>
        <fullName evidence="11">Glutamine synthetase I alpha</fullName>
    </alternativeName>
</protein>
<feature type="binding site" evidence="14">
    <location>
        <begin position="238"/>
        <end position="239"/>
    </location>
    <ligand>
        <name>L-glutamate</name>
        <dbReference type="ChEBI" id="CHEBI:29985"/>
    </ligand>
</feature>
<keyword evidence="5" id="KW-0963">Cytoplasm</keyword>